<accession>A0A248UP08</accession>
<geneLocation type="plasmid" evidence="1 2">
    <name>unnamed1</name>
</geneLocation>
<dbReference type="Gene3D" id="1.10.287.470">
    <property type="entry name" value="Helix hairpin bin"/>
    <property type="match status" value="1"/>
</dbReference>
<reference evidence="1 2" key="1">
    <citation type="submission" date="2017-07" db="EMBL/GenBank/DDBJ databases">
        <title>Phylogenetic study on the rhizospheric bacterium Ochrobactrum sp. A44.</title>
        <authorList>
            <person name="Krzyzanowska D.M."/>
            <person name="Ossowicki A."/>
            <person name="Rajewska M."/>
            <person name="Maciag T."/>
            <person name="Kaczynski Z."/>
            <person name="Czerwicka M."/>
            <person name="Jafra S."/>
        </authorList>
    </citation>
    <scope>NUCLEOTIDE SEQUENCE [LARGE SCALE GENOMIC DNA]</scope>
    <source>
        <strain evidence="1 2">A44</strain>
        <plasmid evidence="1 2">unnamed1</plasmid>
    </source>
</reference>
<proteinExistence type="predicted"/>
<protein>
    <submittedName>
        <fullName evidence="1">YdhJ domain protein</fullName>
    </submittedName>
</protein>
<keyword evidence="1" id="KW-0614">Plasmid</keyword>
<dbReference type="KEGG" id="och:CES85_2976"/>
<evidence type="ECO:0000313" key="1">
    <source>
        <dbReference type="EMBL" id="ASV88280.1"/>
    </source>
</evidence>
<organism evidence="1 2">
    <name type="scientific">Ochrobactrum quorumnocens</name>
    <dbReference type="NCBI Taxonomy" id="271865"/>
    <lineage>
        <taxon>Bacteria</taxon>
        <taxon>Pseudomonadati</taxon>
        <taxon>Pseudomonadota</taxon>
        <taxon>Alphaproteobacteria</taxon>
        <taxon>Hyphomicrobiales</taxon>
        <taxon>Brucellaceae</taxon>
        <taxon>Brucella/Ochrobactrum group</taxon>
        <taxon>Ochrobactrum</taxon>
    </lineage>
</organism>
<gene>
    <name evidence="1" type="primary">ydhJ</name>
    <name evidence="1" type="ORF">CES85_2976</name>
</gene>
<name>A0A248UP08_9HYPH</name>
<dbReference type="Gene3D" id="2.40.50.100">
    <property type="match status" value="1"/>
</dbReference>
<dbReference type="EMBL" id="CP022605">
    <property type="protein sequence ID" value="ASV88280.1"/>
    <property type="molecule type" value="Genomic_DNA"/>
</dbReference>
<dbReference type="AlphaFoldDB" id="A0A248UP08"/>
<dbReference type="Proteomes" id="UP000215256">
    <property type="component" value="Plasmid unnamed1"/>
</dbReference>
<evidence type="ECO:0000313" key="2">
    <source>
        <dbReference type="Proteomes" id="UP000215256"/>
    </source>
</evidence>
<sequence>MASAAYKAAPATLARTTIRSPVDGYVTNLRLRTGDYATSGATKVAIIDTASGAPTILRS</sequence>